<reference evidence="1 2" key="1">
    <citation type="journal article" date="2014" name="BMC Genomics">
        <title>Comparison of environmental and isolate Sulfobacillus genomes reveals diverse carbon, sulfur, nitrogen, and hydrogen metabolisms.</title>
        <authorList>
            <person name="Justice N.B."/>
            <person name="Norman A."/>
            <person name="Brown C.T."/>
            <person name="Singh A."/>
            <person name="Thomas B.C."/>
            <person name="Banfield J.F."/>
        </authorList>
    </citation>
    <scope>NUCLEOTIDE SEQUENCE [LARGE SCALE GENOMIC DNA]</scope>
    <source>
        <strain evidence="1">AMDSBA4</strain>
    </source>
</reference>
<proteinExistence type="predicted"/>
<name>A0A2T2XEM7_9FIRM</name>
<protein>
    <submittedName>
        <fullName evidence="1">Uncharacterized protein</fullName>
    </submittedName>
</protein>
<comment type="caution">
    <text evidence="1">The sequence shown here is derived from an EMBL/GenBank/DDBJ whole genome shotgun (WGS) entry which is preliminary data.</text>
</comment>
<dbReference type="AlphaFoldDB" id="A0A2T2XEM7"/>
<gene>
    <name evidence="1" type="ORF">C7B46_12415</name>
</gene>
<evidence type="ECO:0000313" key="2">
    <source>
        <dbReference type="Proteomes" id="UP000242972"/>
    </source>
</evidence>
<sequence length="79" mass="9138">MQHRHLVTEISSNTAVVADILERGTLADWRKLAREVCKDPQGPYARAVRRVVENTHFYGTTILWKDFLNQCQEENRGTP</sequence>
<evidence type="ECO:0000313" key="1">
    <source>
        <dbReference type="EMBL" id="PSR32882.1"/>
    </source>
</evidence>
<organism evidence="1 2">
    <name type="scientific">Sulfobacillus benefaciens</name>
    <dbReference type="NCBI Taxonomy" id="453960"/>
    <lineage>
        <taxon>Bacteria</taxon>
        <taxon>Bacillati</taxon>
        <taxon>Bacillota</taxon>
        <taxon>Clostridia</taxon>
        <taxon>Eubacteriales</taxon>
        <taxon>Clostridiales Family XVII. Incertae Sedis</taxon>
        <taxon>Sulfobacillus</taxon>
    </lineage>
</organism>
<dbReference type="Proteomes" id="UP000242972">
    <property type="component" value="Unassembled WGS sequence"/>
</dbReference>
<accession>A0A2T2XEM7</accession>
<dbReference type="EMBL" id="PXYW01000030">
    <property type="protein sequence ID" value="PSR32882.1"/>
    <property type="molecule type" value="Genomic_DNA"/>
</dbReference>